<evidence type="ECO:0000256" key="1">
    <source>
        <dbReference type="SAM" id="MobiDB-lite"/>
    </source>
</evidence>
<reference evidence="2 3" key="1">
    <citation type="submission" date="2024-08" db="EMBL/GenBank/DDBJ databases">
        <title>Clostridium lapicellarii sp. nov., and Clostridium renhuaiense sp. nov., two species isolated from the mud in a fermentation cellar used for producing sauce-flavour Chinese liquors.</title>
        <authorList>
            <person name="Yang F."/>
            <person name="Wang H."/>
            <person name="Chen L.Q."/>
            <person name="Zhou N."/>
            <person name="Lu J.J."/>
            <person name="Pu X.X."/>
            <person name="Wan B."/>
            <person name="Wang L."/>
            <person name="Liu S.J."/>
        </authorList>
    </citation>
    <scope>NUCLEOTIDE SEQUENCE [LARGE SCALE GENOMIC DNA]</scope>
    <source>
        <strain evidence="2 3">MT-5</strain>
    </source>
</reference>
<feature type="region of interest" description="Disordered" evidence="1">
    <location>
        <begin position="1"/>
        <end position="41"/>
    </location>
</feature>
<dbReference type="RefSeq" id="WP_369704802.1">
    <property type="nucleotide sequence ID" value="NZ_JBGEWD010000011.1"/>
</dbReference>
<name>A0ABV4BQ54_9CLOT</name>
<accession>A0ABV4BQ54</accession>
<gene>
    <name evidence="2" type="ORF">AB8U03_12000</name>
</gene>
<sequence>MSKSKKNSQEKSSSTADSIPKNNQNQNHNAKKQALGPNTKR</sequence>
<proteinExistence type="predicted"/>
<protein>
    <submittedName>
        <fullName evidence="2">Uncharacterized protein</fullName>
    </submittedName>
</protein>
<comment type="caution">
    <text evidence="2">The sequence shown here is derived from an EMBL/GenBank/DDBJ whole genome shotgun (WGS) entry which is preliminary data.</text>
</comment>
<keyword evidence="3" id="KW-1185">Reference proteome</keyword>
<dbReference type="EMBL" id="JBGEWD010000011">
    <property type="protein sequence ID" value="MEY8000908.1"/>
    <property type="molecule type" value="Genomic_DNA"/>
</dbReference>
<organism evidence="2 3">
    <name type="scientific">Clostridium moutaii</name>
    <dbReference type="NCBI Taxonomy" id="3240932"/>
    <lineage>
        <taxon>Bacteria</taxon>
        <taxon>Bacillati</taxon>
        <taxon>Bacillota</taxon>
        <taxon>Clostridia</taxon>
        <taxon>Eubacteriales</taxon>
        <taxon>Clostridiaceae</taxon>
        <taxon>Clostridium</taxon>
    </lineage>
</organism>
<dbReference type="Proteomes" id="UP001564657">
    <property type="component" value="Unassembled WGS sequence"/>
</dbReference>
<feature type="compositionally biased region" description="Low complexity" evidence="1">
    <location>
        <begin position="21"/>
        <end position="34"/>
    </location>
</feature>
<evidence type="ECO:0000313" key="2">
    <source>
        <dbReference type="EMBL" id="MEY8000908.1"/>
    </source>
</evidence>
<evidence type="ECO:0000313" key="3">
    <source>
        <dbReference type="Proteomes" id="UP001564657"/>
    </source>
</evidence>